<keyword evidence="8" id="KW-1185">Reference proteome</keyword>
<dbReference type="PANTHER" id="PTHR11863">
    <property type="entry name" value="STEROL DESATURASE"/>
    <property type="match status" value="1"/>
</dbReference>
<evidence type="ECO:0000256" key="2">
    <source>
        <dbReference type="ARBA" id="ARBA00022692"/>
    </source>
</evidence>
<evidence type="ECO:0000256" key="3">
    <source>
        <dbReference type="ARBA" id="ARBA00022989"/>
    </source>
</evidence>
<dbReference type="GO" id="GO:0016020">
    <property type="term" value="C:membrane"/>
    <property type="evidence" value="ECO:0007669"/>
    <property type="project" value="UniProtKB-SubCell"/>
</dbReference>
<evidence type="ECO:0000256" key="5">
    <source>
        <dbReference type="SAM" id="Phobius"/>
    </source>
</evidence>
<organism evidence="7 8">
    <name type="scientific">Acrasis kona</name>
    <dbReference type="NCBI Taxonomy" id="1008807"/>
    <lineage>
        <taxon>Eukaryota</taxon>
        <taxon>Discoba</taxon>
        <taxon>Heterolobosea</taxon>
        <taxon>Tetramitia</taxon>
        <taxon>Eutetramitia</taxon>
        <taxon>Acrasidae</taxon>
        <taxon>Acrasis</taxon>
    </lineage>
</organism>
<keyword evidence="4 5" id="KW-0472">Membrane</keyword>
<protein>
    <submittedName>
        <fullName evidence="7">4-alpha-monomethylsterol monooxygenase</fullName>
    </submittedName>
</protein>
<reference evidence="7 8" key="1">
    <citation type="submission" date="2024-03" db="EMBL/GenBank/DDBJ databases">
        <title>The Acrasis kona genome and developmental transcriptomes reveal deep origins of eukaryotic multicellular pathways.</title>
        <authorList>
            <person name="Sheikh S."/>
            <person name="Fu C.-J."/>
            <person name="Brown M.W."/>
            <person name="Baldauf S.L."/>
        </authorList>
    </citation>
    <scope>NUCLEOTIDE SEQUENCE [LARGE SCALE GENOMIC DNA]</scope>
    <source>
        <strain evidence="7 8">ATCC MYA-3509</strain>
    </source>
</reference>
<comment type="subcellular location">
    <subcellularLocation>
        <location evidence="1">Membrane</location>
    </subcellularLocation>
</comment>
<feature type="transmembrane region" description="Helical" evidence="5">
    <location>
        <begin position="85"/>
        <end position="105"/>
    </location>
</feature>
<feature type="transmembrane region" description="Helical" evidence="5">
    <location>
        <begin position="30"/>
        <end position="53"/>
    </location>
</feature>
<dbReference type="GO" id="GO:0008610">
    <property type="term" value="P:lipid biosynthetic process"/>
    <property type="evidence" value="ECO:0007669"/>
    <property type="project" value="InterPro"/>
</dbReference>
<dbReference type="EMBL" id="JAOPGA020001602">
    <property type="protein sequence ID" value="KAL0489740.1"/>
    <property type="molecule type" value="Genomic_DNA"/>
</dbReference>
<feature type="transmembrane region" description="Helical" evidence="5">
    <location>
        <begin position="125"/>
        <end position="143"/>
    </location>
</feature>
<gene>
    <name evidence="7" type="ORF">AKO1_003914</name>
</gene>
<evidence type="ECO:0000313" key="8">
    <source>
        <dbReference type="Proteomes" id="UP001431209"/>
    </source>
</evidence>
<sequence length="279" mass="32739">MNVTGIEVNDLGVVECLWQHLLTTFGPQKLSTIVTLIYLFVVYIGTSLPYALIYKYKPAFLYKYKIQDEAKTEKLKKIQPTDWKCIKQLLINHFVVLIPSAIGIYPALRYVNADFGLPLPSWTDTIVRIFLYFVIEDTFFYWGHRFFHTKWGYNNVHYLHHQYQAPIAMASSYAHLAEFIVLGTGFALGPAIIGINHLFTLWVWIFVRQVEALDCHCGFDFPWHLSKFLPFYCGPHHHDHHHKTYGGNFASTFTWWDWMMGTDKKYREDCQKEAKKKVN</sequence>
<keyword evidence="7" id="KW-0503">Monooxygenase</keyword>
<accession>A0AAW2ZJX3</accession>
<dbReference type="Proteomes" id="UP001431209">
    <property type="component" value="Unassembled WGS sequence"/>
</dbReference>
<keyword evidence="3 5" id="KW-1133">Transmembrane helix</keyword>
<evidence type="ECO:0000259" key="6">
    <source>
        <dbReference type="Pfam" id="PF04116"/>
    </source>
</evidence>
<evidence type="ECO:0000313" key="7">
    <source>
        <dbReference type="EMBL" id="KAL0489740.1"/>
    </source>
</evidence>
<comment type="caution">
    <text evidence="7">The sequence shown here is derived from an EMBL/GenBank/DDBJ whole genome shotgun (WGS) entry which is preliminary data.</text>
</comment>
<feature type="transmembrane region" description="Helical" evidence="5">
    <location>
        <begin position="179"/>
        <end position="207"/>
    </location>
</feature>
<dbReference type="Pfam" id="PF04116">
    <property type="entry name" value="FA_hydroxylase"/>
    <property type="match status" value="1"/>
</dbReference>
<name>A0AAW2ZJX3_9EUKA</name>
<dbReference type="GO" id="GO:0004497">
    <property type="term" value="F:monooxygenase activity"/>
    <property type="evidence" value="ECO:0007669"/>
    <property type="project" value="UniProtKB-KW"/>
</dbReference>
<keyword evidence="2 5" id="KW-0812">Transmembrane</keyword>
<dbReference type="InterPro" id="IPR006694">
    <property type="entry name" value="Fatty_acid_hydroxylase"/>
</dbReference>
<evidence type="ECO:0000256" key="1">
    <source>
        <dbReference type="ARBA" id="ARBA00004370"/>
    </source>
</evidence>
<evidence type="ECO:0000256" key="4">
    <source>
        <dbReference type="ARBA" id="ARBA00023136"/>
    </source>
</evidence>
<feature type="domain" description="Fatty acid hydroxylase" evidence="6">
    <location>
        <begin position="130"/>
        <end position="262"/>
    </location>
</feature>
<dbReference type="InterPro" id="IPR050307">
    <property type="entry name" value="Sterol_Desaturase_Related"/>
</dbReference>
<keyword evidence="7" id="KW-0560">Oxidoreductase</keyword>
<dbReference type="GO" id="GO:0005506">
    <property type="term" value="F:iron ion binding"/>
    <property type="evidence" value="ECO:0007669"/>
    <property type="project" value="InterPro"/>
</dbReference>
<proteinExistence type="predicted"/>
<dbReference type="AlphaFoldDB" id="A0AAW2ZJX3"/>